<reference evidence="2 3" key="1">
    <citation type="submission" date="2017-11" db="EMBL/GenBank/DDBJ databases">
        <title>De-novo sequencing of pomegranate (Punica granatum L.) genome.</title>
        <authorList>
            <person name="Akparov Z."/>
            <person name="Amiraslanov A."/>
            <person name="Hajiyeva S."/>
            <person name="Abbasov M."/>
            <person name="Kaur K."/>
            <person name="Hamwieh A."/>
            <person name="Solovyev V."/>
            <person name="Salamov A."/>
            <person name="Braich B."/>
            <person name="Kosarev P."/>
            <person name="Mahmoud A."/>
            <person name="Hajiyev E."/>
            <person name="Babayeva S."/>
            <person name="Izzatullayeva V."/>
            <person name="Mammadov A."/>
            <person name="Mammadov A."/>
            <person name="Sharifova S."/>
            <person name="Ojaghi J."/>
            <person name="Eynullazada K."/>
            <person name="Bayramov B."/>
            <person name="Abdulazimova A."/>
            <person name="Shahmuradov I."/>
        </authorList>
    </citation>
    <scope>NUCLEOTIDE SEQUENCE [LARGE SCALE GENOMIC DNA]</scope>
    <source>
        <strain evidence="3">cv. AG2017</strain>
        <tissue evidence="2">Leaf</tissue>
    </source>
</reference>
<accession>A0A2I0I053</accession>
<evidence type="ECO:0000256" key="1">
    <source>
        <dbReference type="SAM" id="MobiDB-lite"/>
    </source>
</evidence>
<dbReference type="AlphaFoldDB" id="A0A2I0I053"/>
<dbReference type="Proteomes" id="UP000233551">
    <property type="component" value="Unassembled WGS sequence"/>
</dbReference>
<comment type="caution">
    <text evidence="2">The sequence shown here is derived from an EMBL/GenBank/DDBJ whole genome shotgun (WGS) entry which is preliminary data.</text>
</comment>
<gene>
    <name evidence="2" type="ORF">CRG98_042231</name>
</gene>
<dbReference type="EMBL" id="PGOL01004423">
    <property type="protein sequence ID" value="PKI37354.1"/>
    <property type="molecule type" value="Genomic_DNA"/>
</dbReference>
<proteinExistence type="predicted"/>
<feature type="region of interest" description="Disordered" evidence="1">
    <location>
        <begin position="86"/>
        <end position="109"/>
    </location>
</feature>
<evidence type="ECO:0000313" key="2">
    <source>
        <dbReference type="EMBL" id="PKI37354.1"/>
    </source>
</evidence>
<name>A0A2I0I053_PUNGR</name>
<organism evidence="2 3">
    <name type="scientific">Punica granatum</name>
    <name type="common">Pomegranate</name>
    <dbReference type="NCBI Taxonomy" id="22663"/>
    <lineage>
        <taxon>Eukaryota</taxon>
        <taxon>Viridiplantae</taxon>
        <taxon>Streptophyta</taxon>
        <taxon>Embryophyta</taxon>
        <taxon>Tracheophyta</taxon>
        <taxon>Spermatophyta</taxon>
        <taxon>Magnoliopsida</taxon>
        <taxon>eudicotyledons</taxon>
        <taxon>Gunneridae</taxon>
        <taxon>Pentapetalae</taxon>
        <taxon>rosids</taxon>
        <taxon>malvids</taxon>
        <taxon>Myrtales</taxon>
        <taxon>Lythraceae</taxon>
        <taxon>Punica</taxon>
    </lineage>
</organism>
<keyword evidence="3" id="KW-1185">Reference proteome</keyword>
<sequence>MVKQGFEGRSRRNRSPRWCQRHPKSLVAMVWAAQQRREGVVKETHKTHRIGRFNGILLKTDRFNGSDGSKLQFRFSGESDRTWCRFSEPAGPDHGPSPPATAPARSRSGCSLRSTPARYTFEGVVCLFVGEHCHHRGDEVPGGP</sequence>
<evidence type="ECO:0000313" key="3">
    <source>
        <dbReference type="Proteomes" id="UP000233551"/>
    </source>
</evidence>
<protein>
    <submittedName>
        <fullName evidence="2">Uncharacterized protein</fullName>
    </submittedName>
</protein>